<sequence length="175" mass="19409">MPRQSNPLTVQDTASEGDVLTRPTSRHWPFDDTGFAPLASLRREMDDVFSQISERFAQTNGDGRQVPALDVTETDSEFEITAEMPGVAEADVDVSITDNVVSITGEKSKTSDRETANSRISERQYGRYERSIRLPVACKATDITAEYENGVLHLSIPKPHEKKAKPQSVKIKTKA</sequence>
<accession>A0ABQ5V4P5</accession>
<keyword evidence="6" id="KW-1185">Reference proteome</keyword>
<dbReference type="Pfam" id="PF00011">
    <property type="entry name" value="HSP20"/>
    <property type="match status" value="1"/>
</dbReference>
<proteinExistence type="inferred from homology"/>
<dbReference type="SUPFAM" id="SSF49764">
    <property type="entry name" value="HSP20-like chaperones"/>
    <property type="match status" value="1"/>
</dbReference>
<dbReference type="InterPro" id="IPR008978">
    <property type="entry name" value="HSP20-like_chaperone"/>
</dbReference>
<organism evidence="5 6">
    <name type="scientific">Algimonas ampicilliniresistens</name>
    <dbReference type="NCBI Taxonomy" id="1298735"/>
    <lineage>
        <taxon>Bacteria</taxon>
        <taxon>Pseudomonadati</taxon>
        <taxon>Pseudomonadota</taxon>
        <taxon>Alphaproteobacteria</taxon>
        <taxon>Maricaulales</taxon>
        <taxon>Robiginitomaculaceae</taxon>
        <taxon>Algimonas</taxon>
    </lineage>
</organism>
<reference evidence="5" key="1">
    <citation type="journal article" date="2014" name="Int. J. Syst. Evol. Microbiol.">
        <title>Complete genome of a new Firmicutes species belonging to the dominant human colonic microbiota ('Ruminococcus bicirculans') reveals two chromosomes and a selective capacity to utilize plant glucans.</title>
        <authorList>
            <consortium name="NISC Comparative Sequencing Program"/>
            <person name="Wegmann U."/>
            <person name="Louis P."/>
            <person name="Goesmann A."/>
            <person name="Henrissat B."/>
            <person name="Duncan S.H."/>
            <person name="Flint H.J."/>
        </authorList>
    </citation>
    <scope>NUCLEOTIDE SEQUENCE</scope>
    <source>
        <strain evidence="5">NBRC 108219</strain>
    </source>
</reference>
<name>A0ABQ5V4P5_9PROT</name>
<comment type="similarity">
    <text evidence="1 2">Belongs to the small heat shock protein (HSP20) family.</text>
</comment>
<feature type="domain" description="SHSP" evidence="4">
    <location>
        <begin position="60"/>
        <end position="174"/>
    </location>
</feature>
<dbReference type="PANTHER" id="PTHR11527">
    <property type="entry name" value="HEAT-SHOCK PROTEIN 20 FAMILY MEMBER"/>
    <property type="match status" value="1"/>
</dbReference>
<dbReference type="Proteomes" id="UP001161391">
    <property type="component" value="Unassembled WGS sequence"/>
</dbReference>
<evidence type="ECO:0000313" key="6">
    <source>
        <dbReference type="Proteomes" id="UP001161391"/>
    </source>
</evidence>
<protein>
    <submittedName>
        <fullName evidence="5">Molecular chaperone Hsp20</fullName>
    </submittedName>
</protein>
<dbReference type="Gene3D" id="2.60.40.790">
    <property type="match status" value="1"/>
</dbReference>
<comment type="caution">
    <text evidence="5">The sequence shown here is derived from an EMBL/GenBank/DDBJ whole genome shotgun (WGS) entry which is preliminary data.</text>
</comment>
<gene>
    <name evidence="5" type="ORF">GCM10007853_03770</name>
</gene>
<feature type="compositionally biased region" description="Polar residues" evidence="3">
    <location>
        <begin position="1"/>
        <end position="14"/>
    </location>
</feature>
<dbReference type="InterPro" id="IPR002068">
    <property type="entry name" value="A-crystallin/Hsp20_dom"/>
</dbReference>
<evidence type="ECO:0000313" key="5">
    <source>
        <dbReference type="EMBL" id="GLQ22503.1"/>
    </source>
</evidence>
<evidence type="ECO:0000256" key="1">
    <source>
        <dbReference type="PROSITE-ProRule" id="PRU00285"/>
    </source>
</evidence>
<dbReference type="EMBL" id="BSNK01000001">
    <property type="protein sequence ID" value="GLQ22503.1"/>
    <property type="molecule type" value="Genomic_DNA"/>
</dbReference>
<dbReference type="InterPro" id="IPR031107">
    <property type="entry name" value="Small_HSP"/>
</dbReference>
<dbReference type="PROSITE" id="PS01031">
    <property type="entry name" value="SHSP"/>
    <property type="match status" value="1"/>
</dbReference>
<evidence type="ECO:0000256" key="2">
    <source>
        <dbReference type="RuleBase" id="RU003616"/>
    </source>
</evidence>
<dbReference type="CDD" id="cd06464">
    <property type="entry name" value="ACD_sHsps-like"/>
    <property type="match status" value="1"/>
</dbReference>
<evidence type="ECO:0000259" key="4">
    <source>
        <dbReference type="PROSITE" id="PS01031"/>
    </source>
</evidence>
<reference evidence="5" key="2">
    <citation type="submission" date="2023-01" db="EMBL/GenBank/DDBJ databases">
        <title>Draft genome sequence of Algimonas ampicilliniresistens strain NBRC 108219.</title>
        <authorList>
            <person name="Sun Q."/>
            <person name="Mori K."/>
        </authorList>
    </citation>
    <scope>NUCLEOTIDE SEQUENCE</scope>
    <source>
        <strain evidence="5">NBRC 108219</strain>
    </source>
</reference>
<feature type="region of interest" description="Disordered" evidence="3">
    <location>
        <begin position="1"/>
        <end position="32"/>
    </location>
</feature>
<evidence type="ECO:0000256" key="3">
    <source>
        <dbReference type="SAM" id="MobiDB-lite"/>
    </source>
</evidence>
<dbReference type="RefSeq" id="WP_284386936.1">
    <property type="nucleotide sequence ID" value="NZ_BSNK01000001.1"/>
</dbReference>